<organism evidence="1 2">
    <name type="scientific">Thelohanellus kitauei</name>
    <name type="common">Myxosporean</name>
    <dbReference type="NCBI Taxonomy" id="669202"/>
    <lineage>
        <taxon>Eukaryota</taxon>
        <taxon>Metazoa</taxon>
        <taxon>Cnidaria</taxon>
        <taxon>Myxozoa</taxon>
        <taxon>Myxosporea</taxon>
        <taxon>Bivalvulida</taxon>
        <taxon>Platysporina</taxon>
        <taxon>Myxobolidae</taxon>
        <taxon>Thelohanellus</taxon>
    </lineage>
</organism>
<dbReference type="EMBL" id="JWZT01000947">
    <property type="protein sequence ID" value="KII73157.1"/>
    <property type="molecule type" value="Genomic_DNA"/>
</dbReference>
<keyword evidence="2" id="KW-1185">Reference proteome</keyword>
<sequence>MYHLTTNYERRACVVYQRYPQNIVSNVVMKRYHIQASIIPDVLSNAESRVDESCKSHDHNIGSIHSKLIQITRRRVYCCLIIVGNYYENLRARDRLMHRYSYEQKERTLIVNKRMLQSSRQRVLRD</sequence>
<dbReference type="AlphaFoldDB" id="A0A0C2NGQ4"/>
<proteinExistence type="predicted"/>
<name>A0A0C2NGQ4_THEKT</name>
<evidence type="ECO:0000313" key="1">
    <source>
        <dbReference type="EMBL" id="KII73157.1"/>
    </source>
</evidence>
<gene>
    <name evidence="1" type="ORF">RF11_16492</name>
</gene>
<evidence type="ECO:0000313" key="2">
    <source>
        <dbReference type="Proteomes" id="UP000031668"/>
    </source>
</evidence>
<accession>A0A0C2NGQ4</accession>
<comment type="caution">
    <text evidence="1">The sequence shown here is derived from an EMBL/GenBank/DDBJ whole genome shotgun (WGS) entry which is preliminary data.</text>
</comment>
<dbReference type="Proteomes" id="UP000031668">
    <property type="component" value="Unassembled WGS sequence"/>
</dbReference>
<protein>
    <submittedName>
        <fullName evidence="1">Uncharacterized protein</fullName>
    </submittedName>
</protein>
<reference evidence="1 2" key="1">
    <citation type="journal article" date="2014" name="Genome Biol. Evol.">
        <title>The genome of the myxosporean Thelohanellus kitauei shows adaptations to nutrient acquisition within its fish host.</title>
        <authorList>
            <person name="Yang Y."/>
            <person name="Xiong J."/>
            <person name="Zhou Z."/>
            <person name="Huo F."/>
            <person name="Miao W."/>
            <person name="Ran C."/>
            <person name="Liu Y."/>
            <person name="Zhang J."/>
            <person name="Feng J."/>
            <person name="Wang M."/>
            <person name="Wang M."/>
            <person name="Wang L."/>
            <person name="Yao B."/>
        </authorList>
    </citation>
    <scope>NUCLEOTIDE SEQUENCE [LARGE SCALE GENOMIC DNA]</scope>
    <source>
        <strain evidence="1">Wuqing</strain>
    </source>
</reference>